<gene>
    <name evidence="1" type="ORF">LY89DRAFT_104003</name>
</gene>
<sequence>MDGRFSNSPGSELGCFGLPIWPDVASPLVTKPRRAFFDFWIVSGRNFFFTSREIYRIFVVVVDETEEVEHSN</sequence>
<evidence type="ECO:0000313" key="1">
    <source>
        <dbReference type="EMBL" id="KUJ15125.1"/>
    </source>
</evidence>
<reference evidence="1 2" key="1">
    <citation type="submission" date="2015-10" db="EMBL/GenBank/DDBJ databases">
        <title>Full genome of DAOMC 229536 Phialocephala scopiformis, a fungal endophyte of spruce producing the potent anti-insectan compound rugulosin.</title>
        <authorList>
            <consortium name="DOE Joint Genome Institute"/>
            <person name="Walker A.K."/>
            <person name="Frasz S.L."/>
            <person name="Seifert K.A."/>
            <person name="Miller J.D."/>
            <person name="Mondo S.J."/>
            <person name="Labutti K."/>
            <person name="Lipzen A."/>
            <person name="Dockter R."/>
            <person name="Kennedy M."/>
            <person name="Grigoriev I.V."/>
            <person name="Spatafora J.W."/>
        </authorList>
    </citation>
    <scope>NUCLEOTIDE SEQUENCE [LARGE SCALE GENOMIC DNA]</scope>
    <source>
        <strain evidence="1 2">CBS 120377</strain>
    </source>
</reference>
<dbReference type="RefSeq" id="XP_018069480.1">
    <property type="nucleotide sequence ID" value="XM_018205030.1"/>
</dbReference>
<dbReference type="GeneID" id="28814756"/>
<dbReference type="AlphaFoldDB" id="A0A194X4M1"/>
<dbReference type="Proteomes" id="UP000070700">
    <property type="component" value="Unassembled WGS sequence"/>
</dbReference>
<evidence type="ECO:0000313" key="2">
    <source>
        <dbReference type="Proteomes" id="UP000070700"/>
    </source>
</evidence>
<organism evidence="1 2">
    <name type="scientific">Mollisia scopiformis</name>
    <name type="common">Conifer needle endophyte fungus</name>
    <name type="synonym">Phialocephala scopiformis</name>
    <dbReference type="NCBI Taxonomy" id="149040"/>
    <lineage>
        <taxon>Eukaryota</taxon>
        <taxon>Fungi</taxon>
        <taxon>Dikarya</taxon>
        <taxon>Ascomycota</taxon>
        <taxon>Pezizomycotina</taxon>
        <taxon>Leotiomycetes</taxon>
        <taxon>Helotiales</taxon>
        <taxon>Mollisiaceae</taxon>
        <taxon>Mollisia</taxon>
    </lineage>
</organism>
<name>A0A194X4M1_MOLSC</name>
<protein>
    <submittedName>
        <fullName evidence="1">Uncharacterized protein</fullName>
    </submittedName>
</protein>
<accession>A0A194X4M1</accession>
<keyword evidence="2" id="KW-1185">Reference proteome</keyword>
<dbReference type="KEGG" id="psco:LY89DRAFT_104003"/>
<proteinExistence type="predicted"/>
<dbReference type="EMBL" id="KQ947418">
    <property type="protein sequence ID" value="KUJ15125.1"/>
    <property type="molecule type" value="Genomic_DNA"/>
</dbReference>
<dbReference type="InParanoid" id="A0A194X4M1"/>